<dbReference type="AlphaFoldDB" id="A0A7Z0MNY0"/>
<dbReference type="Proteomes" id="UP000537890">
    <property type="component" value="Unassembled WGS sequence"/>
</dbReference>
<accession>A0A7Z0MNY0</accession>
<protein>
    <submittedName>
        <fullName evidence="2">Uncharacterized protein</fullName>
    </submittedName>
</protein>
<feature type="compositionally biased region" description="Basic and acidic residues" evidence="1">
    <location>
        <begin position="8"/>
        <end position="25"/>
    </location>
</feature>
<name>A0A7Z0MNY0_9GAMM</name>
<comment type="caution">
    <text evidence="2">The sequence shown here is derived from an EMBL/GenBank/DDBJ whole genome shotgun (WGS) entry which is preliminary data.</text>
</comment>
<gene>
    <name evidence="2" type="ORF">H0A75_05565</name>
</gene>
<reference evidence="2 3" key="1">
    <citation type="submission" date="2020-05" db="EMBL/GenBank/DDBJ databases">
        <title>Horizontal transmission and recombination maintain forever young bacterial symbiont genomes.</title>
        <authorList>
            <person name="Russell S.L."/>
            <person name="Pepper-Tunick E."/>
            <person name="Svedberg J."/>
            <person name="Byrne A."/>
            <person name="Ruelas Castillo J."/>
            <person name="Vollmers C."/>
            <person name="Beinart R.A."/>
            <person name="Corbett-Detig R."/>
        </authorList>
    </citation>
    <scope>NUCLEOTIDE SEQUENCE [LARGE SCALE GENOMIC DNA]</scope>
    <source>
        <strain evidence="2">4727-3</strain>
    </source>
</reference>
<sequence length="58" mass="6616">MLPPPALKIRETERGKDDFSPDRRHPGQRRGCAEGQKVTNTRPAIWGDDDKAVFVRSR</sequence>
<evidence type="ECO:0000256" key="1">
    <source>
        <dbReference type="SAM" id="MobiDB-lite"/>
    </source>
</evidence>
<dbReference type="EMBL" id="JACCHS010000088">
    <property type="protein sequence ID" value="NYT47126.1"/>
    <property type="molecule type" value="Genomic_DNA"/>
</dbReference>
<organism evidence="2 3">
    <name type="scientific">Candidatus Methanofishera endochildressiae</name>
    <dbReference type="NCBI Taxonomy" id="2738884"/>
    <lineage>
        <taxon>Bacteria</taxon>
        <taxon>Pseudomonadati</taxon>
        <taxon>Pseudomonadota</taxon>
        <taxon>Gammaproteobacteria</taxon>
        <taxon>Candidatus Methanofishera</taxon>
    </lineage>
</organism>
<evidence type="ECO:0000313" key="3">
    <source>
        <dbReference type="Proteomes" id="UP000537890"/>
    </source>
</evidence>
<proteinExistence type="predicted"/>
<evidence type="ECO:0000313" key="2">
    <source>
        <dbReference type="EMBL" id="NYT47126.1"/>
    </source>
</evidence>
<feature type="region of interest" description="Disordered" evidence="1">
    <location>
        <begin position="1"/>
        <end position="43"/>
    </location>
</feature>